<evidence type="ECO:0008006" key="3">
    <source>
        <dbReference type="Google" id="ProtNLM"/>
    </source>
</evidence>
<dbReference type="RefSeq" id="WP_145147416.1">
    <property type="nucleotide sequence ID" value="NZ_VNIM01000003.1"/>
</dbReference>
<reference evidence="1 2" key="1">
    <citation type="submission" date="2019-07" db="EMBL/GenBank/DDBJ databases">
        <title>Sphingomonas solaris sp. nov., isolated from a solar panel from Boston, Massachusetts.</title>
        <authorList>
            <person name="Tanner K."/>
            <person name="Pascual J."/>
            <person name="Mancuso C."/>
            <person name="Pereto J."/>
            <person name="Khalil A."/>
            <person name="Vilanova C."/>
        </authorList>
    </citation>
    <scope>NUCLEOTIDE SEQUENCE [LARGE SCALE GENOMIC DNA]</scope>
    <source>
        <strain evidence="1 2">R4DWN</strain>
    </source>
</reference>
<comment type="caution">
    <text evidence="1">The sequence shown here is derived from an EMBL/GenBank/DDBJ whole genome shotgun (WGS) entry which is preliminary data.</text>
</comment>
<protein>
    <recommendedName>
        <fullName evidence="3">Vgr related protein</fullName>
    </recommendedName>
</protein>
<dbReference type="Proteomes" id="UP000318681">
    <property type="component" value="Unassembled WGS sequence"/>
</dbReference>
<evidence type="ECO:0000313" key="1">
    <source>
        <dbReference type="EMBL" id="TVV77246.1"/>
    </source>
</evidence>
<name>A0A558RCZ5_9SPHN</name>
<dbReference type="AlphaFoldDB" id="A0A558RCZ5"/>
<sequence length="142" mass="16511">MIDAMFGTTRGIASARIFPFNFWWPYPNDRAMTPDGSIYFPRRDYRDDFSAPTVSISLRALFLHEATHLYQTYVLGYYLMLSGPFDRNYEYTLVAGKRLEDYGIEQMGQMVQDYYRLIHGVSILGGVYMPDDYRDALPVRTG</sequence>
<proteinExistence type="predicted"/>
<evidence type="ECO:0000313" key="2">
    <source>
        <dbReference type="Proteomes" id="UP000318681"/>
    </source>
</evidence>
<accession>A0A558RCZ5</accession>
<keyword evidence="2" id="KW-1185">Reference proteome</keyword>
<organism evidence="1 2">
    <name type="scientific">Alterirhizorhabdus solaris</name>
    <dbReference type="NCBI Taxonomy" id="2529389"/>
    <lineage>
        <taxon>Bacteria</taxon>
        <taxon>Pseudomonadati</taxon>
        <taxon>Pseudomonadota</taxon>
        <taxon>Alphaproteobacteria</taxon>
        <taxon>Sphingomonadales</taxon>
        <taxon>Rhizorhabdaceae</taxon>
        <taxon>Alterirhizorhabdus</taxon>
    </lineage>
</organism>
<gene>
    <name evidence="1" type="ORF">FOY91_01545</name>
</gene>
<dbReference type="OrthoDB" id="8686772at2"/>
<dbReference type="EMBL" id="VNIM01000003">
    <property type="protein sequence ID" value="TVV77246.1"/>
    <property type="molecule type" value="Genomic_DNA"/>
</dbReference>